<dbReference type="Gene3D" id="1.20.1280.50">
    <property type="match status" value="1"/>
</dbReference>
<evidence type="ECO:0000313" key="8">
    <source>
        <dbReference type="Proteomes" id="UP000193920"/>
    </source>
</evidence>
<comment type="caution">
    <text evidence="7">The sequence shown here is derived from an EMBL/GenBank/DDBJ whole genome shotgun (WGS) entry which is preliminary data.</text>
</comment>
<name>A0A1Y1Z5W6_9FUNG</name>
<evidence type="ECO:0000259" key="6">
    <source>
        <dbReference type="PROSITE" id="PS50181"/>
    </source>
</evidence>
<dbReference type="OrthoDB" id="2095648at2759"/>
<dbReference type="AlphaFoldDB" id="A0A1Y1Z5W6"/>
<protein>
    <submittedName>
        <fullName evidence="7">WD40 repeat-like protein</fullName>
    </submittedName>
</protein>
<feature type="compositionally biased region" description="Low complexity" evidence="5">
    <location>
        <begin position="757"/>
        <end position="770"/>
    </location>
</feature>
<dbReference type="SMART" id="SM00256">
    <property type="entry name" value="FBOX"/>
    <property type="match status" value="1"/>
</dbReference>
<dbReference type="SMART" id="SM00320">
    <property type="entry name" value="WD40"/>
    <property type="match status" value="4"/>
</dbReference>
<dbReference type="PROSITE" id="PS50294">
    <property type="entry name" value="WD_REPEATS_REGION"/>
    <property type="match status" value="1"/>
</dbReference>
<feature type="repeat" description="WD" evidence="3">
    <location>
        <begin position="210"/>
        <end position="252"/>
    </location>
</feature>
<feature type="domain" description="F-box" evidence="6">
    <location>
        <begin position="29"/>
        <end position="75"/>
    </location>
</feature>
<feature type="region of interest" description="Disordered" evidence="5">
    <location>
        <begin position="689"/>
        <end position="803"/>
    </location>
</feature>
<dbReference type="InterPro" id="IPR015943">
    <property type="entry name" value="WD40/YVTN_repeat-like_dom_sf"/>
</dbReference>
<keyword evidence="2" id="KW-0677">Repeat</keyword>
<feature type="coiled-coil region" evidence="4">
    <location>
        <begin position="566"/>
        <end position="593"/>
    </location>
</feature>
<keyword evidence="8" id="KW-1185">Reference proteome</keyword>
<organism evidence="7 8">
    <name type="scientific">Neocallimastix californiae</name>
    <dbReference type="NCBI Taxonomy" id="1754190"/>
    <lineage>
        <taxon>Eukaryota</taxon>
        <taxon>Fungi</taxon>
        <taxon>Fungi incertae sedis</taxon>
        <taxon>Chytridiomycota</taxon>
        <taxon>Chytridiomycota incertae sedis</taxon>
        <taxon>Neocallimastigomycetes</taxon>
        <taxon>Neocallimastigales</taxon>
        <taxon>Neocallimastigaceae</taxon>
        <taxon>Neocallimastix</taxon>
    </lineage>
</organism>
<dbReference type="PROSITE" id="PS50181">
    <property type="entry name" value="FBOX"/>
    <property type="match status" value="1"/>
</dbReference>
<feature type="compositionally biased region" description="Acidic residues" evidence="5">
    <location>
        <begin position="700"/>
        <end position="711"/>
    </location>
</feature>
<evidence type="ECO:0000256" key="5">
    <source>
        <dbReference type="SAM" id="MobiDB-lite"/>
    </source>
</evidence>
<dbReference type="InterPro" id="IPR001810">
    <property type="entry name" value="F-box_dom"/>
</dbReference>
<dbReference type="InterPro" id="IPR036047">
    <property type="entry name" value="F-box-like_dom_sf"/>
</dbReference>
<dbReference type="SUPFAM" id="SSF81383">
    <property type="entry name" value="F-box domain"/>
    <property type="match status" value="1"/>
</dbReference>
<dbReference type="Pfam" id="PF12937">
    <property type="entry name" value="F-box-like"/>
    <property type="match status" value="1"/>
</dbReference>
<dbReference type="InterPro" id="IPR001680">
    <property type="entry name" value="WD40_rpt"/>
</dbReference>
<dbReference type="PANTHER" id="PTHR19857:SF8">
    <property type="entry name" value="ANGIO-ASSOCIATED MIGRATORY CELL PROTEIN"/>
    <property type="match status" value="1"/>
</dbReference>
<evidence type="ECO:0000256" key="2">
    <source>
        <dbReference type="ARBA" id="ARBA00022737"/>
    </source>
</evidence>
<dbReference type="PROSITE" id="PS50082">
    <property type="entry name" value="WD_REPEATS_2"/>
    <property type="match status" value="1"/>
</dbReference>
<feature type="compositionally biased region" description="Low complexity" evidence="5">
    <location>
        <begin position="689"/>
        <end position="699"/>
    </location>
</feature>
<keyword evidence="1 3" id="KW-0853">WD repeat</keyword>
<dbReference type="STRING" id="1754190.A0A1Y1Z5W6"/>
<dbReference type="InterPro" id="IPR036322">
    <property type="entry name" value="WD40_repeat_dom_sf"/>
</dbReference>
<dbReference type="InterPro" id="IPR051179">
    <property type="entry name" value="WD_repeat_multifunction"/>
</dbReference>
<gene>
    <name evidence="7" type="ORF">LY90DRAFT_709272</name>
</gene>
<evidence type="ECO:0000256" key="4">
    <source>
        <dbReference type="SAM" id="Coils"/>
    </source>
</evidence>
<dbReference type="EMBL" id="MCOG01000452">
    <property type="protein sequence ID" value="ORY05195.1"/>
    <property type="molecule type" value="Genomic_DNA"/>
</dbReference>
<evidence type="ECO:0000313" key="7">
    <source>
        <dbReference type="EMBL" id="ORY05195.1"/>
    </source>
</evidence>
<proteinExistence type="predicted"/>
<sequence>MSMDSALINNYVSALKGAWKKSSKIDPEQCYILNLPEELIIKIFSYLDPDTLNIVSWVCTSWNRIIRNEIIWKEAFLDRFEYMPYEKVSEGRWREEFTTRMNLIDLWKRGKPNVLEYRCMYPMADIFYADFNRRRLYTGWLDQGIIAISDPSTGRTERRHINLFGDFLPQSVSCVKIDKDHIFVGEFGGRITKISNFKDKLKNLKHKKYTQRHEAAITCIEWLPTFTRLVVTGSADGRVMLWDTKHDARIAVLQSYYDTAITSIIINPKKYIIVGNLAGQIQIWNVNVFDLMSAKKPPEDGQELFLTMDYVIDMGIPIISLHYDSILETIIIACQQGSRDKKLTHWSIPQLKKMNILDDGDYSNELAVISWSKEQQGNTSNIERPKLSGINIDTTKYNNNELHGIEDSIVVSSDNNGMIYIWNFGNRKQTQNEDEDCSSQKLIKKDENGVNILTPIRMYNLHEGPPTSILIDAFKIVTSGSDGKVNVIDSLNNTLIRTFYCRKSKNNPKNANVMRRYNIINGMEMDKYQVCISFGNSIKVWDFDTERAKGSKKKQKASRENLSLKLARNQNIMEDYKTSCELLEKEKKQEKVNSKNSKRFNGSINEVLTEEELMAYAMMLSMDQKEQIVSSTSNVNDNEVDDDFEYDPSQFESDQEEIPEDYINEQEKKDFLFASELAKQDMYMEKINNENNNNKVNDNFGDDYYEDDEENNGISAEQYFKEEKKKQEQRKKKSINSFNTSNKPDDEFIDDAINEFLNNSNNTPTTSLNKTLKDKYMEEGEPSKSKSSKKGKNKKNKGKKKTNFIPLNEWEDNNDFQNVNISELNTSYSNNFDSNKDPADMNEEEYLNYVLQLSLHDK</sequence>
<keyword evidence="4" id="KW-0175">Coiled coil</keyword>
<feature type="compositionally biased region" description="Basic and acidic residues" evidence="5">
    <location>
        <begin position="771"/>
        <end position="784"/>
    </location>
</feature>
<dbReference type="Proteomes" id="UP000193920">
    <property type="component" value="Unassembled WGS sequence"/>
</dbReference>
<evidence type="ECO:0000256" key="1">
    <source>
        <dbReference type="ARBA" id="ARBA00022574"/>
    </source>
</evidence>
<dbReference type="SUPFAM" id="SSF50978">
    <property type="entry name" value="WD40 repeat-like"/>
    <property type="match status" value="1"/>
</dbReference>
<dbReference type="Pfam" id="PF00400">
    <property type="entry name" value="WD40"/>
    <property type="match status" value="1"/>
</dbReference>
<feature type="compositionally biased region" description="Basic residues" evidence="5">
    <location>
        <begin position="786"/>
        <end position="802"/>
    </location>
</feature>
<reference evidence="7 8" key="1">
    <citation type="submission" date="2016-08" db="EMBL/GenBank/DDBJ databases">
        <title>A Parts List for Fungal Cellulosomes Revealed by Comparative Genomics.</title>
        <authorList>
            <consortium name="DOE Joint Genome Institute"/>
            <person name="Haitjema C.H."/>
            <person name="Gilmore S.P."/>
            <person name="Henske J.K."/>
            <person name="Solomon K.V."/>
            <person name="De Groot R."/>
            <person name="Kuo A."/>
            <person name="Mondo S.J."/>
            <person name="Salamov A.A."/>
            <person name="Labutti K."/>
            <person name="Zhao Z."/>
            <person name="Chiniquy J."/>
            <person name="Barry K."/>
            <person name="Brewer H.M."/>
            <person name="Purvine S.O."/>
            <person name="Wright A.T."/>
            <person name="Boxma B."/>
            <person name="Van Alen T."/>
            <person name="Hackstein J.H."/>
            <person name="Baker S.E."/>
            <person name="Grigoriev I.V."/>
            <person name="O'Malley M.A."/>
        </authorList>
    </citation>
    <scope>NUCLEOTIDE SEQUENCE [LARGE SCALE GENOMIC DNA]</scope>
    <source>
        <strain evidence="7 8">G1</strain>
    </source>
</reference>
<dbReference type="Gene3D" id="2.130.10.10">
    <property type="entry name" value="YVTN repeat-like/Quinoprotein amine dehydrogenase"/>
    <property type="match status" value="2"/>
</dbReference>
<dbReference type="PANTHER" id="PTHR19857">
    <property type="entry name" value="MITOCHONDRIAL DIVISION PROTEIN 1-RELATED"/>
    <property type="match status" value="1"/>
</dbReference>
<accession>A0A1Y1Z5W6</accession>
<evidence type="ECO:0000256" key="3">
    <source>
        <dbReference type="PROSITE-ProRule" id="PRU00221"/>
    </source>
</evidence>